<feature type="transmembrane region" description="Helical" evidence="2">
    <location>
        <begin position="350"/>
        <end position="370"/>
    </location>
</feature>
<reference evidence="3 4" key="1">
    <citation type="submission" date="2020-01" db="EMBL/GenBank/DDBJ databases">
        <title>Herbidospora sp. NEAU-GS84 nov., a novel actinomycete isolated from soil.</title>
        <authorList>
            <person name="Han L."/>
        </authorList>
    </citation>
    <scope>NUCLEOTIDE SEQUENCE [LARGE SCALE GENOMIC DNA]</scope>
    <source>
        <strain evidence="3 4">NEAU-GS84</strain>
    </source>
</reference>
<keyword evidence="2" id="KW-1133">Transmembrane helix</keyword>
<dbReference type="Proteomes" id="UP000479526">
    <property type="component" value="Unassembled WGS sequence"/>
</dbReference>
<evidence type="ECO:0000313" key="3">
    <source>
        <dbReference type="EMBL" id="NAS20766.1"/>
    </source>
</evidence>
<proteinExistence type="predicted"/>
<keyword evidence="4" id="KW-1185">Reference proteome</keyword>
<sequence>MRQLLSWSTCATSADCVGVTRQPYNRCLTHLEAEELEAHLATLTPGQSLDLRGTTVPAGLLDRILAAMENVVGRARFDQAVFCSPARFGDVTFNGDASFDEARFDALASFFNTRFRGNVSFKGVRFGREISLYGSRVRGHLSMDESAVASDALFGEACFGSASFRRAEFHGFSSFDQARFHGDATFRGARFSRPVSFLKTAFEGAAGFQSVRFGAKAFLAPAVVGRHLALTQARASGPVELHVTGCPVDLSEARVLGRLTVRAGDADLDLTGLTSRGRSKVGRKGGPIRVLSLAALDADDLTIEGADLTRCHLPGVVNADRLRLRDCVFAASPGGRRQLRFSWPPLRRTFFSRVSWVALLALVAVAAALWSSTPQQQNRHPRPAVTQGGTWAHSSGTDQGSP</sequence>
<feature type="compositionally biased region" description="Polar residues" evidence="1">
    <location>
        <begin position="387"/>
        <end position="402"/>
    </location>
</feature>
<name>A0A7C9J0D8_9ACTN</name>
<dbReference type="Pfam" id="PF13576">
    <property type="entry name" value="Pentapeptide_3"/>
    <property type="match status" value="2"/>
</dbReference>
<accession>A0A7C9J0D8</accession>
<evidence type="ECO:0000256" key="2">
    <source>
        <dbReference type="SAM" id="Phobius"/>
    </source>
</evidence>
<dbReference type="AlphaFoldDB" id="A0A7C9J0D8"/>
<dbReference type="Gene3D" id="2.160.20.80">
    <property type="entry name" value="E3 ubiquitin-protein ligase SopA"/>
    <property type="match status" value="1"/>
</dbReference>
<organism evidence="3 4">
    <name type="scientific">Herbidospora solisilvae</name>
    <dbReference type="NCBI Taxonomy" id="2696284"/>
    <lineage>
        <taxon>Bacteria</taxon>
        <taxon>Bacillati</taxon>
        <taxon>Actinomycetota</taxon>
        <taxon>Actinomycetes</taxon>
        <taxon>Streptosporangiales</taxon>
        <taxon>Streptosporangiaceae</taxon>
        <taxon>Herbidospora</taxon>
    </lineage>
</organism>
<keyword evidence="2" id="KW-0812">Transmembrane</keyword>
<dbReference type="RefSeq" id="WP_161478232.1">
    <property type="nucleotide sequence ID" value="NZ_WXEW01000001.1"/>
</dbReference>
<dbReference type="EMBL" id="WXEW01000001">
    <property type="protein sequence ID" value="NAS20766.1"/>
    <property type="molecule type" value="Genomic_DNA"/>
</dbReference>
<evidence type="ECO:0008006" key="5">
    <source>
        <dbReference type="Google" id="ProtNLM"/>
    </source>
</evidence>
<dbReference type="InterPro" id="IPR001646">
    <property type="entry name" value="5peptide_repeat"/>
</dbReference>
<evidence type="ECO:0000256" key="1">
    <source>
        <dbReference type="SAM" id="MobiDB-lite"/>
    </source>
</evidence>
<comment type="caution">
    <text evidence="3">The sequence shown here is derived from an EMBL/GenBank/DDBJ whole genome shotgun (WGS) entry which is preliminary data.</text>
</comment>
<evidence type="ECO:0000313" key="4">
    <source>
        <dbReference type="Proteomes" id="UP000479526"/>
    </source>
</evidence>
<protein>
    <recommendedName>
        <fullName evidence="5">Pentapeptide repeat-containing protein</fullName>
    </recommendedName>
</protein>
<gene>
    <name evidence="3" type="ORF">GT755_03595</name>
</gene>
<keyword evidence="2" id="KW-0472">Membrane</keyword>
<feature type="region of interest" description="Disordered" evidence="1">
    <location>
        <begin position="373"/>
        <end position="402"/>
    </location>
</feature>